<keyword evidence="2" id="KW-1185">Reference proteome</keyword>
<dbReference type="EMBL" id="RWIU01000001">
    <property type="protein sequence ID" value="RSK45904.1"/>
    <property type="molecule type" value="Genomic_DNA"/>
</dbReference>
<gene>
    <name evidence="1" type="ORF">EI293_01655</name>
</gene>
<sequence>MTDRRLAVLPFLDFSDKRSLNKDLQLVKLLEQDQVVTQNQLIKSLYGKTDAKTQTTFRKLKSRVQQKLLNHLYFLDQSDPRHIVSRRYDLYCLGLLHQAKILLGEGEYPLAEKLFRKFYKVSAEAEFTAYSIMGAKSLRTLYMEMGRPAKYKWISGELSKMQTRMQLEDEAEQLYSSMKLVLNQKVRSRKFMLTQLPEYEHRLEQIHKEVKSYSTFHFLYSAKLFKEELVGNYQEIIKITSSTEKARKQGKINEKRFDKRFNNYMSVYAHLQCRKAKQGLALAEEYFKDFHHSSGNWFYFLETYLLLAVHAQQYGQAFDLLLQARKNTYYGKQRAAAQQRWELYEAYIQFVRPEQSPLKMRYFNQFVQKVPDYSRDKQGYNVAILILQFLYFLRRRDIEGLLARLEGLRKYEQRHLRDPATLRSQLFFRLLLMTVKENFALEVCEKKGAPILEKLQAAPQPGQAYGEIEIIPYEDLWDLTLGILRQLNTEQVALDQAERNRI</sequence>
<organism evidence="1 2">
    <name type="scientific">Hymenobacter perfusus</name>
    <dbReference type="NCBI Taxonomy" id="1236770"/>
    <lineage>
        <taxon>Bacteria</taxon>
        <taxon>Pseudomonadati</taxon>
        <taxon>Bacteroidota</taxon>
        <taxon>Cytophagia</taxon>
        <taxon>Cytophagales</taxon>
        <taxon>Hymenobacteraceae</taxon>
        <taxon>Hymenobacter</taxon>
    </lineage>
</organism>
<dbReference type="OrthoDB" id="1490648at2"/>
<comment type="caution">
    <text evidence="1">The sequence shown here is derived from an EMBL/GenBank/DDBJ whole genome shotgun (WGS) entry which is preliminary data.</text>
</comment>
<dbReference type="Proteomes" id="UP000270291">
    <property type="component" value="Unassembled WGS sequence"/>
</dbReference>
<dbReference type="RefSeq" id="WP_125435097.1">
    <property type="nucleotide sequence ID" value="NZ_RWIU01000001.1"/>
</dbReference>
<dbReference type="AlphaFoldDB" id="A0A3R9N1K4"/>
<evidence type="ECO:0000313" key="2">
    <source>
        <dbReference type="Proteomes" id="UP000270291"/>
    </source>
</evidence>
<evidence type="ECO:0000313" key="1">
    <source>
        <dbReference type="EMBL" id="RSK45904.1"/>
    </source>
</evidence>
<name>A0A3R9N1K4_9BACT</name>
<reference evidence="1 2" key="1">
    <citation type="submission" date="2018-12" db="EMBL/GenBank/DDBJ databases">
        <authorList>
            <person name="Feng G."/>
            <person name="Zhu H."/>
        </authorList>
    </citation>
    <scope>NUCLEOTIDE SEQUENCE [LARGE SCALE GENOMIC DNA]</scope>
    <source>
        <strain evidence="1 2">LMG 26000</strain>
    </source>
</reference>
<protein>
    <submittedName>
        <fullName evidence="1">Uncharacterized protein</fullName>
    </submittedName>
</protein>
<proteinExistence type="predicted"/>
<accession>A0A3R9N1K4</accession>